<dbReference type="AlphaFoldDB" id="A0A6A6U8Q1"/>
<keyword evidence="1" id="KW-0472">Membrane</keyword>
<protein>
    <recommendedName>
        <fullName evidence="4">Transmembrane protein</fullName>
    </recommendedName>
</protein>
<keyword evidence="3" id="KW-1185">Reference proteome</keyword>
<dbReference type="Proteomes" id="UP000799302">
    <property type="component" value="Unassembled WGS sequence"/>
</dbReference>
<name>A0A6A6U8Q1_9PEZI</name>
<accession>A0A6A6U8Q1</accession>
<keyword evidence="1" id="KW-1133">Transmembrane helix</keyword>
<reference evidence="2" key="1">
    <citation type="journal article" date="2020" name="Stud. Mycol.">
        <title>101 Dothideomycetes genomes: a test case for predicting lifestyles and emergence of pathogens.</title>
        <authorList>
            <person name="Haridas S."/>
            <person name="Albert R."/>
            <person name="Binder M."/>
            <person name="Bloem J."/>
            <person name="Labutti K."/>
            <person name="Salamov A."/>
            <person name="Andreopoulos B."/>
            <person name="Baker S."/>
            <person name="Barry K."/>
            <person name="Bills G."/>
            <person name="Bluhm B."/>
            <person name="Cannon C."/>
            <person name="Castanera R."/>
            <person name="Culley D."/>
            <person name="Daum C."/>
            <person name="Ezra D."/>
            <person name="Gonzalez J."/>
            <person name="Henrissat B."/>
            <person name="Kuo A."/>
            <person name="Liang C."/>
            <person name="Lipzen A."/>
            <person name="Lutzoni F."/>
            <person name="Magnuson J."/>
            <person name="Mondo S."/>
            <person name="Nolan M."/>
            <person name="Ohm R."/>
            <person name="Pangilinan J."/>
            <person name="Park H.-J."/>
            <person name="Ramirez L."/>
            <person name="Alfaro M."/>
            <person name="Sun H."/>
            <person name="Tritt A."/>
            <person name="Yoshinaga Y."/>
            <person name="Zwiers L.-H."/>
            <person name="Turgeon B."/>
            <person name="Goodwin S."/>
            <person name="Spatafora J."/>
            <person name="Crous P."/>
            <person name="Grigoriev I."/>
        </authorList>
    </citation>
    <scope>NUCLEOTIDE SEQUENCE</scope>
    <source>
        <strain evidence="2">CBS 115976</strain>
    </source>
</reference>
<sequence length="229" mass="25566">MHQTKWQFFRVSVILLLYAAVCFFSVVLLSNAVNLGDFNKSFHKSITSPEVLKLMEDITIQMDPIHLGLATSIVGMAVAAIGMIDTFWSFKAVSGPTRITWVLIRTVVLLSFSGISVALAVWTALLHYNSHLTTEDILKRPSNPIDMENVVCLLKNVDPTFSDPATTKSLEKHCEYATAMRWCSIPLGGMSLLLLILGFQMQKLSQPAPADNSHELTNWKRLSSRVSRR</sequence>
<feature type="transmembrane region" description="Helical" evidence="1">
    <location>
        <begin position="12"/>
        <end position="33"/>
    </location>
</feature>
<evidence type="ECO:0008006" key="4">
    <source>
        <dbReference type="Google" id="ProtNLM"/>
    </source>
</evidence>
<dbReference type="EMBL" id="MU004236">
    <property type="protein sequence ID" value="KAF2668639.1"/>
    <property type="molecule type" value="Genomic_DNA"/>
</dbReference>
<evidence type="ECO:0000313" key="3">
    <source>
        <dbReference type="Proteomes" id="UP000799302"/>
    </source>
</evidence>
<organism evidence="2 3">
    <name type="scientific">Microthyrium microscopicum</name>
    <dbReference type="NCBI Taxonomy" id="703497"/>
    <lineage>
        <taxon>Eukaryota</taxon>
        <taxon>Fungi</taxon>
        <taxon>Dikarya</taxon>
        <taxon>Ascomycota</taxon>
        <taxon>Pezizomycotina</taxon>
        <taxon>Dothideomycetes</taxon>
        <taxon>Dothideomycetes incertae sedis</taxon>
        <taxon>Microthyriales</taxon>
        <taxon>Microthyriaceae</taxon>
        <taxon>Microthyrium</taxon>
    </lineage>
</organism>
<feature type="transmembrane region" description="Helical" evidence="1">
    <location>
        <begin position="65"/>
        <end position="90"/>
    </location>
</feature>
<evidence type="ECO:0000256" key="1">
    <source>
        <dbReference type="SAM" id="Phobius"/>
    </source>
</evidence>
<keyword evidence="1" id="KW-0812">Transmembrane</keyword>
<feature type="transmembrane region" description="Helical" evidence="1">
    <location>
        <begin position="179"/>
        <end position="199"/>
    </location>
</feature>
<proteinExistence type="predicted"/>
<evidence type="ECO:0000313" key="2">
    <source>
        <dbReference type="EMBL" id="KAF2668639.1"/>
    </source>
</evidence>
<feature type="transmembrane region" description="Helical" evidence="1">
    <location>
        <begin position="102"/>
        <end position="125"/>
    </location>
</feature>
<gene>
    <name evidence="2" type="ORF">BT63DRAFT_456281</name>
</gene>